<feature type="transmembrane region" description="Helical" evidence="1">
    <location>
        <begin position="79"/>
        <end position="98"/>
    </location>
</feature>
<keyword evidence="1" id="KW-0472">Membrane</keyword>
<dbReference type="AlphaFoldDB" id="A0A7C9IWS3"/>
<keyword evidence="1" id="KW-1133">Transmembrane helix</keyword>
<comment type="caution">
    <text evidence="2">The sequence shown here is derived from an EMBL/GenBank/DDBJ whole genome shotgun (WGS) entry which is preliminary data.</text>
</comment>
<sequence length="125" mass="13096">MADAFAALSELTAAGQRLAGLILDVAVDRLELLGLEAREVKIRCIQLVLLAVAGAALLLFGLALAVVAVLLAVPPPWRLAVAGGGAALFLGAGTLALWRLRRRLARLPLAFSQTVAELKKDQACF</sequence>
<dbReference type="RefSeq" id="WP_160961150.1">
    <property type="nucleotide sequence ID" value="NZ_WVUD01000018.1"/>
</dbReference>
<gene>
    <name evidence="2" type="ORF">GTA51_11250</name>
</gene>
<reference evidence="2 3" key="1">
    <citation type="submission" date="2020-01" db="EMBL/GenBank/DDBJ databases">
        <title>Genome sequence of Desulfovibrio aerotolerans DSM 16695(T).</title>
        <authorList>
            <person name="Karnachuk O."/>
            <person name="Avakyan M."/>
            <person name="Mardanov A."/>
            <person name="Kadnikov V."/>
            <person name="Ravin N."/>
        </authorList>
    </citation>
    <scope>NUCLEOTIDE SEQUENCE [LARGE SCALE GENOMIC DNA]</scope>
    <source>
        <strain evidence="2 3">DSM 16695</strain>
    </source>
</reference>
<proteinExistence type="predicted"/>
<dbReference type="InterPro" id="IPR009937">
    <property type="entry name" value="Phage_holin_3_6"/>
</dbReference>
<keyword evidence="1" id="KW-0812">Transmembrane</keyword>
<dbReference type="OrthoDB" id="5460469at2"/>
<dbReference type="Proteomes" id="UP000482487">
    <property type="component" value="Unassembled WGS sequence"/>
</dbReference>
<dbReference type="Pfam" id="PF07332">
    <property type="entry name" value="Phage_holin_3_6"/>
    <property type="match status" value="1"/>
</dbReference>
<accession>A0A7C9IWS3</accession>
<evidence type="ECO:0000313" key="2">
    <source>
        <dbReference type="EMBL" id="MYL83702.1"/>
    </source>
</evidence>
<feature type="transmembrane region" description="Helical" evidence="1">
    <location>
        <begin position="47"/>
        <end position="73"/>
    </location>
</feature>
<evidence type="ECO:0000256" key="1">
    <source>
        <dbReference type="SAM" id="Phobius"/>
    </source>
</evidence>
<keyword evidence="3" id="KW-1185">Reference proteome</keyword>
<protein>
    <submittedName>
        <fullName evidence="2">Phage holin family protein</fullName>
    </submittedName>
</protein>
<name>A0A7C9IWS3_9BACT</name>
<dbReference type="EMBL" id="WVUD01000018">
    <property type="protein sequence ID" value="MYL83702.1"/>
    <property type="molecule type" value="Genomic_DNA"/>
</dbReference>
<evidence type="ECO:0000313" key="3">
    <source>
        <dbReference type="Proteomes" id="UP000482487"/>
    </source>
</evidence>
<organism evidence="2 3">
    <name type="scientific">Solidesulfovibrio aerotolerans</name>
    <dbReference type="NCBI Taxonomy" id="295255"/>
    <lineage>
        <taxon>Bacteria</taxon>
        <taxon>Pseudomonadati</taxon>
        <taxon>Thermodesulfobacteriota</taxon>
        <taxon>Desulfovibrionia</taxon>
        <taxon>Desulfovibrionales</taxon>
        <taxon>Desulfovibrionaceae</taxon>
        <taxon>Solidesulfovibrio</taxon>
    </lineage>
</organism>